<sequence>MRPDEDDPVLPDTPRPVRSEEEVVDHDILADILRDAIGVLSRAKHEERSRDAPDHGWIEVVSEQQVRLSKALRDLYAADTDTADRLRAESLAIIDQGPLPSGGHTTPRHE</sequence>
<proteinExistence type="predicted"/>
<reference evidence="2" key="1">
    <citation type="submission" date="2021-05" db="EMBL/GenBank/DDBJ databases">
        <authorList>
            <person name="Kaiqin L."/>
            <person name="Jian G."/>
        </authorList>
    </citation>
    <scope>NUCLEOTIDE SEQUENCE</scope>
    <source>
        <strain evidence="2">HDS5</strain>
    </source>
</reference>
<protein>
    <submittedName>
        <fullName evidence="2">Uncharacterized protein</fullName>
    </submittedName>
</protein>
<evidence type="ECO:0000313" key="3">
    <source>
        <dbReference type="Proteomes" id="UP000682416"/>
    </source>
</evidence>
<keyword evidence="3" id="KW-1185">Reference proteome</keyword>
<dbReference type="KEGG" id="nec:KGD82_10870"/>
<evidence type="ECO:0000256" key="1">
    <source>
        <dbReference type="SAM" id="MobiDB-lite"/>
    </source>
</evidence>
<accession>A0A975LCJ2</accession>
<dbReference type="AlphaFoldDB" id="A0A975LCJ2"/>
<evidence type="ECO:0000313" key="2">
    <source>
        <dbReference type="EMBL" id="QVJ02742.1"/>
    </source>
</evidence>
<gene>
    <name evidence="2" type="ORF">KGD82_10870</name>
</gene>
<organism evidence="2 3">
    <name type="scientific">Nocardiopsis eucommiae</name>
    <dbReference type="NCBI Taxonomy" id="2831970"/>
    <lineage>
        <taxon>Bacteria</taxon>
        <taxon>Bacillati</taxon>
        <taxon>Actinomycetota</taxon>
        <taxon>Actinomycetes</taxon>
        <taxon>Streptosporangiales</taxon>
        <taxon>Nocardiopsidaceae</taxon>
        <taxon>Nocardiopsis</taxon>
    </lineage>
</organism>
<feature type="region of interest" description="Disordered" evidence="1">
    <location>
        <begin position="1"/>
        <end position="22"/>
    </location>
</feature>
<dbReference type="EMBL" id="CP074402">
    <property type="protein sequence ID" value="QVJ02742.1"/>
    <property type="molecule type" value="Genomic_DNA"/>
</dbReference>
<name>A0A975LCJ2_9ACTN</name>
<dbReference type="Proteomes" id="UP000682416">
    <property type="component" value="Chromosome"/>
</dbReference>